<dbReference type="EMBL" id="KE345101">
    <property type="protein sequence ID" value="EXB93787.1"/>
    <property type="molecule type" value="Genomic_DNA"/>
</dbReference>
<evidence type="ECO:0000313" key="1">
    <source>
        <dbReference type="EMBL" id="EXB93787.1"/>
    </source>
</evidence>
<sequence>MHSTTSIEYLINGHECLNGNLNIVAKSSTDGSNGVGREFFLHIVVDGGQWLAGILVECFGLLKVVEE</sequence>
<dbReference type="AlphaFoldDB" id="W9RJ77"/>
<reference evidence="2" key="1">
    <citation type="submission" date="2013-01" db="EMBL/GenBank/DDBJ databases">
        <title>Draft Genome Sequence of a Mulberry Tree, Morus notabilis C.K. Schneid.</title>
        <authorList>
            <person name="He N."/>
            <person name="Zhao S."/>
        </authorList>
    </citation>
    <scope>NUCLEOTIDE SEQUENCE</scope>
</reference>
<accession>W9RJ77</accession>
<name>W9RJ77_9ROSA</name>
<evidence type="ECO:0000313" key="2">
    <source>
        <dbReference type="Proteomes" id="UP000030645"/>
    </source>
</evidence>
<protein>
    <submittedName>
        <fullName evidence="1">Uncharacterized protein</fullName>
    </submittedName>
</protein>
<dbReference type="Proteomes" id="UP000030645">
    <property type="component" value="Unassembled WGS sequence"/>
</dbReference>
<proteinExistence type="predicted"/>
<organism evidence="1 2">
    <name type="scientific">Morus notabilis</name>
    <dbReference type="NCBI Taxonomy" id="981085"/>
    <lineage>
        <taxon>Eukaryota</taxon>
        <taxon>Viridiplantae</taxon>
        <taxon>Streptophyta</taxon>
        <taxon>Embryophyta</taxon>
        <taxon>Tracheophyta</taxon>
        <taxon>Spermatophyta</taxon>
        <taxon>Magnoliopsida</taxon>
        <taxon>eudicotyledons</taxon>
        <taxon>Gunneridae</taxon>
        <taxon>Pentapetalae</taxon>
        <taxon>rosids</taxon>
        <taxon>fabids</taxon>
        <taxon>Rosales</taxon>
        <taxon>Moraceae</taxon>
        <taxon>Moreae</taxon>
        <taxon>Morus</taxon>
    </lineage>
</organism>
<keyword evidence="2" id="KW-1185">Reference proteome</keyword>
<gene>
    <name evidence="1" type="ORF">L484_010929</name>
</gene>